<accession>A0A7W9MJZ5</accession>
<feature type="region of interest" description="Disordered" evidence="1">
    <location>
        <begin position="34"/>
        <end position="53"/>
    </location>
</feature>
<gene>
    <name evidence="3" type="ORF">F4562_006140</name>
</gene>
<dbReference type="RefSeq" id="WP_184540010.1">
    <property type="nucleotide sequence ID" value="NZ_JACHMP010000001.1"/>
</dbReference>
<dbReference type="AlphaFoldDB" id="A0A7W9MJZ5"/>
<dbReference type="EMBL" id="JACHMP010000001">
    <property type="protein sequence ID" value="MBB5823078.1"/>
    <property type="molecule type" value="Genomic_DNA"/>
</dbReference>
<evidence type="ECO:0000313" key="3">
    <source>
        <dbReference type="EMBL" id="MBB5823078.1"/>
    </source>
</evidence>
<reference evidence="3 4" key="1">
    <citation type="submission" date="2020-08" db="EMBL/GenBank/DDBJ databases">
        <title>Sequencing the genomes of 1000 actinobacteria strains.</title>
        <authorList>
            <person name="Klenk H.-P."/>
        </authorList>
    </citation>
    <scope>NUCLEOTIDE SEQUENCE [LARGE SCALE GENOMIC DNA]</scope>
    <source>
        <strain evidence="3 4">DSM 46887</strain>
    </source>
</reference>
<evidence type="ECO:0000313" key="4">
    <source>
        <dbReference type="Proteomes" id="UP000540685"/>
    </source>
</evidence>
<keyword evidence="2" id="KW-0732">Signal</keyword>
<sequence>MDSNHRTSRAVTVLTAALLYCLLTAVAACAAPGRAGADGPDPSPGGGSPRYGHAELDAAATRIDDYLRRDYPGHYAGVVLDTAAPAVVVYRRASAELDAALRGRFTGVPLRLRDAPHSARELNALAERVRGDADHWRRQGITITSVAARPDGTAVEVGTREVAKATVELPERYGRAPLRVFGENPTLLTPSG</sequence>
<evidence type="ECO:0000256" key="1">
    <source>
        <dbReference type="SAM" id="MobiDB-lite"/>
    </source>
</evidence>
<name>A0A7W9MJZ5_9ACTN</name>
<comment type="caution">
    <text evidence="3">The sequence shown here is derived from an EMBL/GenBank/DDBJ whole genome shotgun (WGS) entry which is preliminary data.</text>
</comment>
<proteinExistence type="predicted"/>
<protein>
    <submittedName>
        <fullName evidence="3">Uncharacterized protein</fullName>
    </submittedName>
</protein>
<dbReference type="PROSITE" id="PS51257">
    <property type="entry name" value="PROKAR_LIPOPROTEIN"/>
    <property type="match status" value="1"/>
</dbReference>
<feature type="signal peptide" evidence="2">
    <location>
        <begin position="1"/>
        <end position="30"/>
    </location>
</feature>
<evidence type="ECO:0000256" key="2">
    <source>
        <dbReference type="SAM" id="SignalP"/>
    </source>
</evidence>
<feature type="chain" id="PRO_5030511259" evidence="2">
    <location>
        <begin position="31"/>
        <end position="192"/>
    </location>
</feature>
<dbReference type="Proteomes" id="UP000540685">
    <property type="component" value="Unassembled WGS sequence"/>
</dbReference>
<organism evidence="3 4">
    <name type="scientific">Streptosporangium becharense</name>
    <dbReference type="NCBI Taxonomy" id="1816182"/>
    <lineage>
        <taxon>Bacteria</taxon>
        <taxon>Bacillati</taxon>
        <taxon>Actinomycetota</taxon>
        <taxon>Actinomycetes</taxon>
        <taxon>Streptosporangiales</taxon>
        <taxon>Streptosporangiaceae</taxon>
        <taxon>Streptosporangium</taxon>
    </lineage>
</organism>
<keyword evidence="4" id="KW-1185">Reference proteome</keyword>